<dbReference type="Gene3D" id="3.30.70.1230">
    <property type="entry name" value="Nucleotide cyclase"/>
    <property type="match status" value="2"/>
</dbReference>
<sequence>MTDIINVSNINSFINTNNTNDAEYYRELCKNVSPFLSDHIRKYLSTIPNIKSLTPQALPCYGIVVIADISGYSKLASVLAEQGSIGAELLSKTMNGYLDMLIDVITQYGGDLRDAVIFCWTYDLGNDLSEVGADSTFNFFDAGFMIINVIMCCLDLIKTVNENPVYIPGYQTVLGIHLALGAGNMFHIHVGGPPGRWEHFIAGNVTSQISKILDEAKSGQIAISNQAWKFVKNFNDEFKKYLTINYNGDGCVIIESGKIPDNVFNVEKRSLQNNTQKESYFDKELYNKWRYYVNVSALHKMESGVNNLVEFSELRKVTTVFIRLSQVKFESKEDLQIAQEALNAVQRILAVQEGTLRQFLYDDKGAVILLYFGIPPYSHNNDALNGIESSLQICSNLKRILEDFTIGVGTGMTWVGGIGNKIRSDYSVVGDSVNMAARLMMKAKNGTVYCDETTYSLSRDSVLFEDIGLMEVKGKANSIKVYKPIKLKSRITDERDLSENKEDDIELIGREKEISILNKELIDYDRNGNNKTIIIEGDEGLGLIPLEDKLISESKKLKFNICVGFSRKKDKATPYSTYYQVIIGLFKLIRKISSIKPILENLRTENSITTDEIKLYSDSIKTSDDIIYNPKHIKSLRQDEQGNSINSGINLYSSNSNYTNITNNISINNNILSLSSTNSEINSPNIIQNNSFNSNNQNPILSYKHEINFDNDCSIPKSKSFENKSSNSNVDIMELRTLNSRSDQSYSENFSSGIEKEIIDGLNYLGENLELAPLFSIALPELNFPIPESLKKINNQTKINELNNLLIRILVKVSYRVPLVIIIDHVQWSDPLSWKLTELIFQQKPKLLFCLFSFPDSGYSSKEKGVQIFQKMKNSNSRKIILSGISEDATCEIIKHLCTAKFNKPCKGVSTKILDIIYQKTQGIPMFIRRMVTWMLDEGKACKMDNMGYLTVLTDDLEEIIPGGDLESIIITQFDRLQPNMQSFLRVASVIGQQFYVYDIMQYIYSSSKKKDIQNTLNAIKYLDIDKLDKYNFLKKVDSPNDSNWLYVCYMFISSNVQKSIYKMMTFDQRTKIHSFLAHYYEQQYLESSDKKNLLVIMFEDEDSSLIMEISNETLSQWHRELGDAYLQIMMYKEAEKHISIALELMKISLPKSNLTIKIKESIYNSKHKALIKNNFKAEIEYKNKDRTEAIRNCLLGLSEIYNEQHVLKYFLMTVKLGILYSVKLYPDPQFAQLLTMYGLNLLIKSKSDMQYDLSWVYLLKAEEVIFNQNENTINHLITYDNLGLANFIIGKWNIAAKKFDNLIRLGYDLNERSYIYKGLTLRSFMEFHRGNFKISSKFAKELYYKGIERNNWKNKCLSTSLIYLNYLAIDDEDDMSLVLNMMKLIEQLGDKPETVNYTIQLLFYALMADVKYRLHVDILKNFWHNMKKCINILNKLNRSSWVILLCFNHFIEMLYECYNQDVFHYGGEQCKICLSILNKMIDILEHHFQSYLLSIPFLSLCYGLKYLIFGKISEAIKSWKKGIIYNGSDRNLTGIPYFNGIIYSKLVEYCGSQAEIQKYNSLFIQLKEAYNLSIDNPKPLQPEEIKQPVTLNTNNNKEGLFTKFMRFRAIINTMENTVESSTTPNASLDTRGSATYQADDLIHHGLPNNSKVMLSSTVENTINKGMTNKPSTIVTNQTGQISIAQQKSFYTPKFRTSYYG</sequence>
<gene>
    <name evidence="4" type="ORF">LY90DRAFT_663933</name>
</gene>
<dbReference type="InterPro" id="IPR029787">
    <property type="entry name" value="Nucleotide_cyclase"/>
</dbReference>
<dbReference type="GO" id="GO:0004016">
    <property type="term" value="F:adenylate cyclase activity"/>
    <property type="evidence" value="ECO:0007669"/>
    <property type="project" value="TreeGrafter"/>
</dbReference>
<evidence type="ECO:0000313" key="4">
    <source>
        <dbReference type="EMBL" id="ORY82757.1"/>
    </source>
</evidence>
<dbReference type="GO" id="GO:0035556">
    <property type="term" value="P:intracellular signal transduction"/>
    <property type="evidence" value="ECO:0007669"/>
    <property type="project" value="InterPro"/>
</dbReference>
<dbReference type="OrthoDB" id="194468at2759"/>
<dbReference type="Pfam" id="PF00211">
    <property type="entry name" value="Guanylate_cyc"/>
    <property type="match status" value="1"/>
</dbReference>
<dbReference type="EMBL" id="MCOG01000008">
    <property type="protein sequence ID" value="ORY82757.1"/>
    <property type="molecule type" value="Genomic_DNA"/>
</dbReference>
<dbReference type="PROSITE" id="PS50125">
    <property type="entry name" value="GUANYLATE_CYCLASE_2"/>
    <property type="match status" value="1"/>
</dbReference>
<reference evidence="4 5" key="1">
    <citation type="submission" date="2016-08" db="EMBL/GenBank/DDBJ databases">
        <title>A Parts List for Fungal Cellulosomes Revealed by Comparative Genomics.</title>
        <authorList>
            <consortium name="DOE Joint Genome Institute"/>
            <person name="Haitjema C.H."/>
            <person name="Gilmore S.P."/>
            <person name="Henske J.K."/>
            <person name="Solomon K.V."/>
            <person name="De Groot R."/>
            <person name="Kuo A."/>
            <person name="Mondo S.J."/>
            <person name="Salamov A.A."/>
            <person name="Labutti K."/>
            <person name="Zhao Z."/>
            <person name="Chiniquy J."/>
            <person name="Barry K."/>
            <person name="Brewer H.M."/>
            <person name="Purvine S.O."/>
            <person name="Wright A.T."/>
            <person name="Boxma B."/>
            <person name="Van Alen T."/>
            <person name="Hackstein J.H."/>
            <person name="Baker S.E."/>
            <person name="Grigoriev I.V."/>
            <person name="O'Malley M.A."/>
        </authorList>
    </citation>
    <scope>NUCLEOTIDE SEQUENCE [LARGE SCALE GENOMIC DNA]</scope>
    <source>
        <strain evidence="4 5">G1</strain>
    </source>
</reference>
<keyword evidence="5" id="KW-1185">Reference proteome</keyword>
<name>A0A1Y2FGL4_9FUNG</name>
<feature type="domain" description="Guanylate cyclase" evidence="3">
    <location>
        <begin position="308"/>
        <end position="440"/>
    </location>
</feature>
<dbReference type="GO" id="GO:0009190">
    <property type="term" value="P:cyclic nucleotide biosynthetic process"/>
    <property type="evidence" value="ECO:0007669"/>
    <property type="project" value="InterPro"/>
</dbReference>
<evidence type="ECO:0000256" key="2">
    <source>
        <dbReference type="ARBA" id="ARBA00022840"/>
    </source>
</evidence>
<evidence type="ECO:0000259" key="3">
    <source>
        <dbReference type="PROSITE" id="PS50125"/>
    </source>
</evidence>
<evidence type="ECO:0000256" key="1">
    <source>
        <dbReference type="ARBA" id="ARBA00022741"/>
    </source>
</evidence>
<protein>
    <recommendedName>
        <fullName evidence="3">Guanylate cyclase domain-containing protein</fullName>
    </recommendedName>
</protein>
<dbReference type="PANTHER" id="PTHR16305">
    <property type="entry name" value="TESTICULAR SOLUBLE ADENYLYL CYCLASE"/>
    <property type="match status" value="1"/>
</dbReference>
<accession>A0A1Y2FGL4</accession>
<dbReference type="Proteomes" id="UP000193920">
    <property type="component" value="Unassembled WGS sequence"/>
</dbReference>
<keyword evidence="2" id="KW-0067">ATP-binding</keyword>
<keyword evidence="1" id="KW-0547">Nucleotide-binding</keyword>
<evidence type="ECO:0000313" key="5">
    <source>
        <dbReference type="Proteomes" id="UP000193920"/>
    </source>
</evidence>
<dbReference type="GO" id="GO:0005524">
    <property type="term" value="F:ATP binding"/>
    <property type="evidence" value="ECO:0007669"/>
    <property type="project" value="UniProtKB-KW"/>
</dbReference>
<dbReference type="STRING" id="1754190.A0A1Y2FGL4"/>
<organism evidence="4 5">
    <name type="scientific">Neocallimastix californiae</name>
    <dbReference type="NCBI Taxonomy" id="1754190"/>
    <lineage>
        <taxon>Eukaryota</taxon>
        <taxon>Fungi</taxon>
        <taxon>Fungi incertae sedis</taxon>
        <taxon>Chytridiomycota</taxon>
        <taxon>Chytridiomycota incertae sedis</taxon>
        <taxon>Neocallimastigomycetes</taxon>
        <taxon>Neocallimastigales</taxon>
        <taxon>Neocallimastigaceae</taxon>
        <taxon>Neocallimastix</taxon>
    </lineage>
</organism>
<dbReference type="GO" id="GO:0005737">
    <property type="term" value="C:cytoplasm"/>
    <property type="evidence" value="ECO:0007669"/>
    <property type="project" value="TreeGrafter"/>
</dbReference>
<dbReference type="PANTHER" id="PTHR16305:SF28">
    <property type="entry name" value="GUANYLATE CYCLASE DOMAIN-CONTAINING PROTEIN"/>
    <property type="match status" value="1"/>
</dbReference>
<dbReference type="InterPro" id="IPR001054">
    <property type="entry name" value="A/G_cyclase"/>
</dbReference>
<dbReference type="SUPFAM" id="SSF55073">
    <property type="entry name" value="Nucleotide cyclase"/>
    <property type="match status" value="2"/>
</dbReference>
<proteinExistence type="predicted"/>
<dbReference type="CDD" id="cd07302">
    <property type="entry name" value="CHD"/>
    <property type="match status" value="1"/>
</dbReference>
<comment type="caution">
    <text evidence="4">The sequence shown here is derived from an EMBL/GenBank/DDBJ whole genome shotgun (WGS) entry which is preliminary data.</text>
</comment>